<accession>A0ABP7THJ0</accession>
<feature type="domain" description="AAA+ ATPase" evidence="6">
    <location>
        <begin position="54"/>
        <end position="172"/>
    </location>
</feature>
<organism evidence="7 8">
    <name type="scientific">Sphingomonas rosea</name>
    <dbReference type="NCBI Taxonomy" id="335605"/>
    <lineage>
        <taxon>Bacteria</taxon>
        <taxon>Pseudomonadati</taxon>
        <taxon>Pseudomonadota</taxon>
        <taxon>Alphaproteobacteria</taxon>
        <taxon>Sphingomonadales</taxon>
        <taxon>Sphingomonadaceae</taxon>
        <taxon>Sphingomonas</taxon>
    </lineage>
</organism>
<dbReference type="EMBL" id="BAABBR010000001">
    <property type="protein sequence ID" value="GAA4026301.1"/>
    <property type="molecule type" value="Genomic_DNA"/>
</dbReference>
<dbReference type="InterPro" id="IPR003959">
    <property type="entry name" value="ATPase_AAA_core"/>
</dbReference>
<dbReference type="SMART" id="SM00382">
    <property type="entry name" value="AAA"/>
    <property type="match status" value="1"/>
</dbReference>
<dbReference type="SUPFAM" id="SSF48019">
    <property type="entry name" value="post-AAA+ oligomerization domain-like"/>
    <property type="match status" value="1"/>
</dbReference>
<evidence type="ECO:0000313" key="8">
    <source>
        <dbReference type="Proteomes" id="UP001424459"/>
    </source>
</evidence>
<dbReference type="CDD" id="cd18139">
    <property type="entry name" value="HLD_clamp_RarA"/>
    <property type="match status" value="1"/>
</dbReference>
<dbReference type="InterPro" id="IPR027417">
    <property type="entry name" value="P-loop_NTPase"/>
</dbReference>
<name>A0ABP7THJ0_9SPHN</name>
<dbReference type="SUPFAM" id="SSF52540">
    <property type="entry name" value="P-loop containing nucleoside triphosphate hydrolases"/>
    <property type="match status" value="1"/>
</dbReference>
<proteinExistence type="inferred from homology"/>
<reference evidence="8" key="1">
    <citation type="journal article" date="2019" name="Int. J. Syst. Evol. Microbiol.">
        <title>The Global Catalogue of Microorganisms (GCM) 10K type strain sequencing project: providing services to taxonomists for standard genome sequencing and annotation.</title>
        <authorList>
            <consortium name="The Broad Institute Genomics Platform"/>
            <consortium name="The Broad Institute Genome Sequencing Center for Infectious Disease"/>
            <person name="Wu L."/>
            <person name="Ma J."/>
        </authorList>
    </citation>
    <scope>NUCLEOTIDE SEQUENCE [LARGE SCALE GENOMIC DNA]</scope>
    <source>
        <strain evidence="8">JCM 17564</strain>
    </source>
</reference>
<gene>
    <name evidence="7" type="ORF">GCM10022281_01100</name>
</gene>
<dbReference type="CDD" id="cd00009">
    <property type="entry name" value="AAA"/>
    <property type="match status" value="1"/>
</dbReference>
<dbReference type="Pfam" id="PF16193">
    <property type="entry name" value="AAA_assoc_2"/>
    <property type="match status" value="1"/>
</dbReference>
<dbReference type="PANTHER" id="PTHR13779">
    <property type="entry name" value="WERNER HELICASE-INTERACTING PROTEIN 1 FAMILY MEMBER"/>
    <property type="match status" value="1"/>
</dbReference>
<dbReference type="Gene3D" id="1.20.272.10">
    <property type="match status" value="1"/>
</dbReference>
<evidence type="ECO:0000313" key="7">
    <source>
        <dbReference type="EMBL" id="GAA4026301.1"/>
    </source>
</evidence>
<evidence type="ECO:0000256" key="2">
    <source>
        <dbReference type="ARBA" id="ARBA00008959"/>
    </source>
</evidence>
<dbReference type="RefSeq" id="WP_344695005.1">
    <property type="nucleotide sequence ID" value="NZ_BAABBR010000001.1"/>
</dbReference>
<dbReference type="PANTHER" id="PTHR13779:SF7">
    <property type="entry name" value="ATPASE WRNIP1"/>
    <property type="match status" value="1"/>
</dbReference>
<evidence type="ECO:0000256" key="4">
    <source>
        <dbReference type="ARBA" id="ARBA00022741"/>
    </source>
</evidence>
<dbReference type="Gene3D" id="3.40.50.300">
    <property type="entry name" value="P-loop containing nucleotide triphosphate hydrolases"/>
    <property type="match status" value="1"/>
</dbReference>
<dbReference type="InterPro" id="IPR008921">
    <property type="entry name" value="DNA_pol3_clamp-load_cplx_C"/>
</dbReference>
<evidence type="ECO:0000256" key="1">
    <source>
        <dbReference type="ARBA" id="ARBA00002393"/>
    </source>
</evidence>
<keyword evidence="4" id="KW-0547">Nucleotide-binding</keyword>
<dbReference type="InterPro" id="IPR051314">
    <property type="entry name" value="AAA_ATPase_RarA/MGS1/WRNIP1"/>
</dbReference>
<keyword evidence="8" id="KW-1185">Reference proteome</keyword>
<evidence type="ECO:0000259" key="6">
    <source>
        <dbReference type="SMART" id="SM00382"/>
    </source>
</evidence>
<evidence type="ECO:0000256" key="5">
    <source>
        <dbReference type="ARBA" id="ARBA00022840"/>
    </source>
</evidence>
<dbReference type="Gene3D" id="1.10.3710.10">
    <property type="entry name" value="DNA polymerase III clamp loader subunits, C-terminal domain"/>
    <property type="match status" value="1"/>
</dbReference>
<dbReference type="InterPro" id="IPR032423">
    <property type="entry name" value="AAA_assoc_2"/>
</dbReference>
<dbReference type="Pfam" id="PF12002">
    <property type="entry name" value="MgsA_C"/>
    <property type="match status" value="1"/>
</dbReference>
<evidence type="ECO:0000256" key="3">
    <source>
        <dbReference type="ARBA" id="ARBA00020776"/>
    </source>
</evidence>
<protein>
    <recommendedName>
        <fullName evidence="3">Replication-associated recombination protein A</fullName>
    </recommendedName>
</protein>
<dbReference type="InterPro" id="IPR021886">
    <property type="entry name" value="MgsA_C"/>
</dbReference>
<dbReference type="Pfam" id="PF00004">
    <property type="entry name" value="AAA"/>
    <property type="match status" value="1"/>
</dbReference>
<comment type="similarity">
    <text evidence="2">Belongs to the AAA ATPase family. RarA/MGS1/WRNIP1 subfamily.</text>
</comment>
<dbReference type="Proteomes" id="UP001424459">
    <property type="component" value="Unassembled WGS sequence"/>
</dbReference>
<keyword evidence="5" id="KW-0067">ATP-binding</keyword>
<comment type="function">
    <text evidence="1">DNA-dependent ATPase that plays important roles in cellular responses to stalled DNA replication processes.</text>
</comment>
<sequence length="439" mass="47692">MADLFDTGAGSGEPPAAAVPLAEQLRPTDLSEIIGQEHLTGPEGAIGRMVAAGRLSSLILWGPPGTGKTSIARLLAGAVGYRFVAISAVFSGVADLKKVFAEAEVHARTGQRTLLFVDEIHRFNRSQQDGFLPYVESGAVTLVGATTENPSFELNAALLSRAQVLVLHRLDEAALTTLLARAEEVEGRALPLTDDARAALVTTADGDGRFLLNQAEMLFAAGIETPLDTAALRDLIQRRLPVYDKDREGHYGLISALHKSIRGSDPQAALYYLGRMLTAGEEPLYLLRRLTRAAVEDIGLADPQALVQCMAAKDTYDFLGSPEGELAIVQACLYLATAPKSNALYTAQKEAWKSAKAHGSLSPPKHILGAPTRLMRDLGYGKGYQYDHDAPDAFSGASYWPEEMAPETYYRPTDRGFEKRLAERLAWWDEQRQRQQEGS</sequence>
<comment type="caution">
    <text evidence="7">The sequence shown here is derived from an EMBL/GenBank/DDBJ whole genome shotgun (WGS) entry which is preliminary data.</text>
</comment>
<dbReference type="InterPro" id="IPR003593">
    <property type="entry name" value="AAA+_ATPase"/>
</dbReference>